<evidence type="ECO:0000313" key="1">
    <source>
        <dbReference type="EMBL" id="CAF2084974.1"/>
    </source>
</evidence>
<proteinExistence type="predicted"/>
<reference evidence="3" key="1">
    <citation type="submission" date="2021-02" db="EMBL/GenBank/DDBJ databases">
        <authorList>
            <person name="Nowell W R."/>
        </authorList>
    </citation>
    <scope>NUCLEOTIDE SEQUENCE</scope>
</reference>
<gene>
    <name evidence="2" type="ORF">OVN521_LOCUS21470</name>
    <name evidence="3" type="ORF">UXM345_LOCUS28487</name>
    <name evidence="1" type="ORF">WKI299_LOCUS16940</name>
</gene>
<keyword evidence="5" id="KW-1185">Reference proteome</keyword>
<name>A0A820BMV7_9BILA</name>
<evidence type="ECO:0008006" key="6">
    <source>
        <dbReference type="Google" id="ProtNLM"/>
    </source>
</evidence>
<comment type="caution">
    <text evidence="3">The sequence shown here is derived from an EMBL/GenBank/DDBJ whole genome shotgun (WGS) entry which is preliminary data.</text>
</comment>
<evidence type="ECO:0000313" key="3">
    <source>
        <dbReference type="EMBL" id="CAF4209805.1"/>
    </source>
</evidence>
<evidence type="ECO:0000313" key="2">
    <source>
        <dbReference type="EMBL" id="CAF4111860.1"/>
    </source>
</evidence>
<dbReference type="Proteomes" id="UP000663842">
    <property type="component" value="Unassembled WGS sequence"/>
</dbReference>
<evidence type="ECO:0000313" key="4">
    <source>
        <dbReference type="Proteomes" id="UP000663842"/>
    </source>
</evidence>
<dbReference type="EMBL" id="CAJNRF010006815">
    <property type="protein sequence ID" value="CAF2084974.1"/>
    <property type="molecule type" value="Genomic_DNA"/>
</dbReference>
<dbReference type="EMBL" id="CAJOBF010006573">
    <property type="protein sequence ID" value="CAF4209805.1"/>
    <property type="molecule type" value="Genomic_DNA"/>
</dbReference>
<organism evidence="3 4">
    <name type="scientific">Rotaria magnacalcarata</name>
    <dbReference type="NCBI Taxonomy" id="392030"/>
    <lineage>
        <taxon>Eukaryota</taxon>
        <taxon>Metazoa</taxon>
        <taxon>Spiralia</taxon>
        <taxon>Gnathifera</taxon>
        <taxon>Rotifera</taxon>
        <taxon>Eurotatoria</taxon>
        <taxon>Bdelloidea</taxon>
        <taxon>Philodinida</taxon>
        <taxon>Philodinidae</taxon>
        <taxon>Rotaria</taxon>
    </lineage>
</organism>
<dbReference type="Proteomes" id="UP000663866">
    <property type="component" value="Unassembled WGS sequence"/>
</dbReference>
<sequence length="187" mass="21640">MITHNFSFINCFIHNKFISATGTRFQVKKNNKKLLPYTIITNSLSRISLQPNSVIHSISDRNNTTNSMLLATARKARFDEMPNFSGHPSEDVEHFLKSIKNMTKANDESDNHEIVRDFEIEFRNRFFSTAMSHSKFDKLKQQVQLHDELITSYIDDVTNLCRESDTTMSDSIIIQHLLSEINPELSK</sequence>
<accession>A0A820BMV7</accession>
<dbReference type="AlphaFoldDB" id="A0A820BMV7"/>
<dbReference type="EMBL" id="CAJOBG010004463">
    <property type="protein sequence ID" value="CAF4111860.1"/>
    <property type="molecule type" value="Genomic_DNA"/>
</dbReference>
<evidence type="ECO:0000313" key="5">
    <source>
        <dbReference type="Proteomes" id="UP000663866"/>
    </source>
</evidence>
<dbReference type="Proteomes" id="UP000663856">
    <property type="component" value="Unassembled WGS sequence"/>
</dbReference>
<protein>
    <recommendedName>
        <fullName evidence="6">Retrotransposon gag domain-containing protein</fullName>
    </recommendedName>
</protein>